<dbReference type="AlphaFoldDB" id="A0A699TZE2"/>
<accession>A0A699TZE2</accession>
<proteinExistence type="predicted"/>
<dbReference type="EMBL" id="BKCJ011284775">
    <property type="protein sequence ID" value="GFD15201.1"/>
    <property type="molecule type" value="Genomic_DNA"/>
</dbReference>
<reference evidence="1" key="1">
    <citation type="journal article" date="2019" name="Sci. Rep.">
        <title>Draft genome of Tanacetum cinerariifolium, the natural source of mosquito coil.</title>
        <authorList>
            <person name="Yamashiro T."/>
            <person name="Shiraishi A."/>
            <person name="Satake H."/>
            <person name="Nakayama K."/>
        </authorList>
    </citation>
    <scope>NUCLEOTIDE SEQUENCE</scope>
</reference>
<protein>
    <submittedName>
        <fullName evidence="1">Uncharacterized protein</fullName>
    </submittedName>
</protein>
<name>A0A699TZE2_TANCI</name>
<sequence>MRNFPGSPSISSNFLRITAEQFLLSGVFASSKSFSLLERRDLSIFWSVKVSSTRSSSFGLMNRGGIGMEGPSTTRPLQVVMDFSSPFGLTMVLLESGPEPEVEAVFIWKKLASMFLSSLVWLDIEA</sequence>
<organism evidence="1">
    <name type="scientific">Tanacetum cinerariifolium</name>
    <name type="common">Dalmatian daisy</name>
    <name type="synonym">Chrysanthemum cinerariifolium</name>
    <dbReference type="NCBI Taxonomy" id="118510"/>
    <lineage>
        <taxon>Eukaryota</taxon>
        <taxon>Viridiplantae</taxon>
        <taxon>Streptophyta</taxon>
        <taxon>Embryophyta</taxon>
        <taxon>Tracheophyta</taxon>
        <taxon>Spermatophyta</taxon>
        <taxon>Magnoliopsida</taxon>
        <taxon>eudicotyledons</taxon>
        <taxon>Gunneridae</taxon>
        <taxon>Pentapetalae</taxon>
        <taxon>asterids</taxon>
        <taxon>campanulids</taxon>
        <taxon>Asterales</taxon>
        <taxon>Asteraceae</taxon>
        <taxon>Asteroideae</taxon>
        <taxon>Anthemideae</taxon>
        <taxon>Anthemidinae</taxon>
        <taxon>Tanacetum</taxon>
    </lineage>
</organism>
<evidence type="ECO:0000313" key="1">
    <source>
        <dbReference type="EMBL" id="GFD15201.1"/>
    </source>
</evidence>
<comment type="caution">
    <text evidence="1">The sequence shown here is derived from an EMBL/GenBank/DDBJ whole genome shotgun (WGS) entry which is preliminary data.</text>
</comment>
<gene>
    <name evidence="1" type="ORF">Tci_887170</name>
</gene>